<evidence type="ECO:0000313" key="2">
    <source>
        <dbReference type="EMBL" id="MFC4559015.1"/>
    </source>
</evidence>
<gene>
    <name evidence="2" type="ORF">ACFO3D_12510</name>
</gene>
<reference evidence="3" key="1">
    <citation type="journal article" date="2019" name="Int. J. Syst. Evol. Microbiol.">
        <title>The Global Catalogue of Microorganisms (GCM) 10K type strain sequencing project: providing services to taxonomists for standard genome sequencing and annotation.</title>
        <authorList>
            <consortium name="The Broad Institute Genomics Platform"/>
            <consortium name="The Broad Institute Genome Sequencing Center for Infectious Disease"/>
            <person name="Wu L."/>
            <person name="Ma J."/>
        </authorList>
    </citation>
    <scope>NUCLEOTIDE SEQUENCE [LARGE SCALE GENOMIC DNA]</scope>
    <source>
        <strain evidence="3">CGMCC 4.7426</strain>
    </source>
</reference>
<dbReference type="Gene3D" id="3.40.50.150">
    <property type="entry name" value="Vaccinia Virus protein VP39"/>
    <property type="match status" value="1"/>
</dbReference>
<comment type="caution">
    <text evidence="2">The sequence shown here is derived from an EMBL/GenBank/DDBJ whole genome shotgun (WGS) entry which is preliminary data.</text>
</comment>
<dbReference type="Pfam" id="PF08241">
    <property type="entry name" value="Methyltransf_11"/>
    <property type="match status" value="1"/>
</dbReference>
<dbReference type="PANTHER" id="PTHR43591">
    <property type="entry name" value="METHYLTRANSFERASE"/>
    <property type="match status" value="1"/>
</dbReference>
<keyword evidence="2" id="KW-0489">Methyltransferase</keyword>
<name>A0ABV9DJI4_9BACI</name>
<dbReference type="InterPro" id="IPR029063">
    <property type="entry name" value="SAM-dependent_MTases_sf"/>
</dbReference>
<keyword evidence="3" id="KW-1185">Reference proteome</keyword>
<dbReference type="Proteomes" id="UP001595989">
    <property type="component" value="Unassembled WGS sequence"/>
</dbReference>
<dbReference type="EMBL" id="JBHSFU010000007">
    <property type="protein sequence ID" value="MFC4559015.1"/>
    <property type="molecule type" value="Genomic_DNA"/>
</dbReference>
<sequence>MSINFHDDHHKESYTSRTASTEWRIEVDKFLEGKNIFHAADIGCGGGIYSKALSDMGISVVTAIDFSETIINGAKMNCDNYSSINFHLGNAYQTGLPDSTFDLVLERALIHHLNDLEASFSEAFRVLNPDGTFIIQDRTPDDCFLEGSSSHIRGFIFSAFPKLKEVELKRRYSSEKVFKALKIAGFTDIAETKLWETRKKYISKEALLNDLSSRKGRSILYELDDSQLERLVKHVDMQLDQDEIIEQDRWTIWTATKK</sequence>
<dbReference type="CDD" id="cd02440">
    <property type="entry name" value="AdoMet_MTases"/>
    <property type="match status" value="1"/>
</dbReference>
<dbReference type="RefSeq" id="WP_390296442.1">
    <property type="nucleotide sequence ID" value="NZ_JBHSFU010000007.1"/>
</dbReference>
<organism evidence="2 3">
    <name type="scientific">Virgibacillus kekensis</name>
    <dbReference type="NCBI Taxonomy" id="202261"/>
    <lineage>
        <taxon>Bacteria</taxon>
        <taxon>Bacillati</taxon>
        <taxon>Bacillota</taxon>
        <taxon>Bacilli</taxon>
        <taxon>Bacillales</taxon>
        <taxon>Bacillaceae</taxon>
        <taxon>Virgibacillus</taxon>
    </lineage>
</organism>
<dbReference type="InterPro" id="IPR013216">
    <property type="entry name" value="Methyltransf_11"/>
</dbReference>
<feature type="domain" description="Methyltransferase type 11" evidence="1">
    <location>
        <begin position="41"/>
        <end position="135"/>
    </location>
</feature>
<dbReference type="GO" id="GO:0008168">
    <property type="term" value="F:methyltransferase activity"/>
    <property type="evidence" value="ECO:0007669"/>
    <property type="project" value="UniProtKB-KW"/>
</dbReference>
<protein>
    <submittedName>
        <fullName evidence="2">Class I SAM-dependent methyltransferase</fullName>
    </submittedName>
</protein>
<keyword evidence="2" id="KW-0808">Transferase</keyword>
<proteinExistence type="predicted"/>
<evidence type="ECO:0000313" key="3">
    <source>
        <dbReference type="Proteomes" id="UP001595989"/>
    </source>
</evidence>
<dbReference type="GO" id="GO:0032259">
    <property type="term" value="P:methylation"/>
    <property type="evidence" value="ECO:0007669"/>
    <property type="project" value="UniProtKB-KW"/>
</dbReference>
<accession>A0ABV9DJI4</accession>
<dbReference type="SUPFAM" id="SSF53335">
    <property type="entry name" value="S-adenosyl-L-methionine-dependent methyltransferases"/>
    <property type="match status" value="1"/>
</dbReference>
<evidence type="ECO:0000259" key="1">
    <source>
        <dbReference type="Pfam" id="PF08241"/>
    </source>
</evidence>